<dbReference type="PATRIC" id="fig|1227491.4.peg.1703"/>
<dbReference type="GO" id="GO:0004175">
    <property type="term" value="F:endopeptidase activity"/>
    <property type="evidence" value="ECO:0007669"/>
    <property type="project" value="UniProtKB-ARBA"/>
</dbReference>
<feature type="transmembrane region" description="Helical" evidence="1">
    <location>
        <begin position="54"/>
        <end position="77"/>
    </location>
</feature>
<feature type="transmembrane region" description="Helical" evidence="1">
    <location>
        <begin position="139"/>
        <end position="158"/>
    </location>
</feature>
<evidence type="ECO:0000313" key="4">
    <source>
        <dbReference type="Proteomes" id="UP000011591"/>
    </source>
</evidence>
<dbReference type="GO" id="GO:0080120">
    <property type="term" value="P:CAAX-box protein maturation"/>
    <property type="evidence" value="ECO:0007669"/>
    <property type="project" value="UniProtKB-ARBA"/>
</dbReference>
<keyword evidence="4" id="KW-1185">Reference proteome</keyword>
<keyword evidence="1" id="KW-0812">Transmembrane</keyword>
<dbReference type="Proteomes" id="UP000011591">
    <property type="component" value="Unassembled WGS sequence"/>
</dbReference>
<sequence length="276" mass="29405">METSTRQRTDGPVRSTLVGIGLAVLGLVASQFTSLPAALLDSTLLTNPGGASNLATFVFLTLNFAGFVLVGGAYLWWTDRGWGWLDLEVPTRRGWSYIGLGIVASIAFVMVVNTVATVLELPSSENQVITLVGDDPTMVLLMIVIVFLFNAPAEEFLFRNVIQKRLYAAFSRMGAVVATSLIFAVLHIPSYAIAMDDGTFAPPGAIAVSLAVVFGGALIFGTLYAKTDNLFVPIAAHAAFNAIQFGILYLVLRYAPDELETATAVSLETGLALLPL</sequence>
<evidence type="ECO:0000259" key="2">
    <source>
        <dbReference type="Pfam" id="PF02517"/>
    </source>
</evidence>
<protein>
    <recommendedName>
        <fullName evidence="2">CAAX prenyl protease 2/Lysostaphin resistance protein A-like domain-containing protein</fullName>
    </recommendedName>
</protein>
<evidence type="ECO:0000313" key="3">
    <source>
        <dbReference type="EMBL" id="ELZ06996.1"/>
    </source>
</evidence>
<proteinExistence type="predicted"/>
<dbReference type="InterPro" id="IPR003675">
    <property type="entry name" value="Rce1/LyrA-like_dom"/>
</dbReference>
<dbReference type="PANTHER" id="PTHR36435:SF1">
    <property type="entry name" value="CAAX AMINO TERMINAL PROTEASE FAMILY PROTEIN"/>
    <property type="match status" value="1"/>
</dbReference>
<dbReference type="RefSeq" id="WP_006665128.1">
    <property type="nucleotide sequence ID" value="NZ_AOIP01000016.1"/>
</dbReference>
<dbReference type="OrthoDB" id="275779at2157"/>
<gene>
    <name evidence="3" type="ORF">C480_08232</name>
</gene>
<feature type="transmembrane region" description="Helical" evidence="1">
    <location>
        <begin position="97"/>
        <end position="119"/>
    </location>
</feature>
<name>M0B7X5_9EURY</name>
<dbReference type="EMBL" id="AOIP01000016">
    <property type="protein sequence ID" value="ELZ06996.1"/>
    <property type="molecule type" value="Genomic_DNA"/>
</dbReference>
<dbReference type="PANTHER" id="PTHR36435">
    <property type="entry name" value="SLR1288 PROTEIN"/>
    <property type="match status" value="1"/>
</dbReference>
<organism evidence="3 4">
    <name type="scientific">Natrialba aegyptia DSM 13077</name>
    <dbReference type="NCBI Taxonomy" id="1227491"/>
    <lineage>
        <taxon>Archaea</taxon>
        <taxon>Methanobacteriati</taxon>
        <taxon>Methanobacteriota</taxon>
        <taxon>Stenosarchaea group</taxon>
        <taxon>Halobacteria</taxon>
        <taxon>Halobacteriales</taxon>
        <taxon>Natrialbaceae</taxon>
        <taxon>Natrialba</taxon>
    </lineage>
</organism>
<comment type="caution">
    <text evidence="3">The sequence shown here is derived from an EMBL/GenBank/DDBJ whole genome shotgun (WGS) entry which is preliminary data.</text>
</comment>
<keyword evidence="1" id="KW-0472">Membrane</keyword>
<dbReference type="AlphaFoldDB" id="M0B7X5"/>
<feature type="transmembrane region" description="Helical" evidence="1">
    <location>
        <begin position="230"/>
        <end position="252"/>
    </location>
</feature>
<keyword evidence="1" id="KW-1133">Transmembrane helix</keyword>
<feature type="transmembrane region" description="Helical" evidence="1">
    <location>
        <begin position="170"/>
        <end position="194"/>
    </location>
</feature>
<reference evidence="3 4" key="1">
    <citation type="journal article" date="2014" name="PLoS Genet.">
        <title>Phylogenetically driven sequencing of extremely halophilic archaea reveals strategies for static and dynamic osmo-response.</title>
        <authorList>
            <person name="Becker E.A."/>
            <person name="Seitzer P.M."/>
            <person name="Tritt A."/>
            <person name="Larsen D."/>
            <person name="Krusor M."/>
            <person name="Yao A.I."/>
            <person name="Wu D."/>
            <person name="Madern D."/>
            <person name="Eisen J.A."/>
            <person name="Darling A.E."/>
            <person name="Facciotti M.T."/>
        </authorList>
    </citation>
    <scope>NUCLEOTIDE SEQUENCE [LARGE SCALE GENOMIC DNA]</scope>
    <source>
        <strain evidence="3 4">DSM 13077</strain>
    </source>
</reference>
<evidence type="ECO:0000256" key="1">
    <source>
        <dbReference type="SAM" id="Phobius"/>
    </source>
</evidence>
<dbReference type="InterPro" id="IPR052710">
    <property type="entry name" value="CAAX_protease"/>
</dbReference>
<accession>M0B7X5</accession>
<feature type="transmembrane region" description="Helical" evidence="1">
    <location>
        <begin position="12"/>
        <end position="34"/>
    </location>
</feature>
<feature type="domain" description="CAAX prenyl protease 2/Lysostaphin resistance protein A-like" evidence="2">
    <location>
        <begin position="138"/>
        <end position="243"/>
    </location>
</feature>
<dbReference type="Pfam" id="PF02517">
    <property type="entry name" value="Rce1-like"/>
    <property type="match status" value="1"/>
</dbReference>
<feature type="transmembrane region" description="Helical" evidence="1">
    <location>
        <begin position="200"/>
        <end position="223"/>
    </location>
</feature>